<evidence type="ECO:0000313" key="3">
    <source>
        <dbReference type="Proteomes" id="UP000030765"/>
    </source>
</evidence>
<dbReference type="EMBL" id="KE524879">
    <property type="protein sequence ID" value="KFB38149.1"/>
    <property type="molecule type" value="Genomic_DNA"/>
</dbReference>
<dbReference type="Proteomes" id="UP000030765">
    <property type="component" value="Unassembled WGS sequence"/>
</dbReference>
<dbReference type="AlphaFoldDB" id="A0A084VJK5"/>
<protein>
    <submittedName>
        <fullName evidence="1 2">Uncharacterized protein</fullName>
    </submittedName>
</protein>
<gene>
    <name evidence="1" type="ORF">ZHAS_00005443</name>
</gene>
<sequence length="117" mass="13503">MCPPRSQPAAFPPFASRVRTDDRIVFQNQRDTGTIRFEGTENAFTFARRHFYQRRTYNPGCRSDPVRGHDIIMLMGENGRKTKTRRVRGRIRRSSNSLVKTGSVNLIPANLPTVLRR</sequence>
<dbReference type="VEuPathDB" id="VectorBase:ASIC005443"/>
<evidence type="ECO:0000313" key="2">
    <source>
        <dbReference type="EnsemblMetazoa" id="ASIC005443-PA"/>
    </source>
</evidence>
<evidence type="ECO:0000313" key="1">
    <source>
        <dbReference type="EMBL" id="KFB38149.1"/>
    </source>
</evidence>
<dbReference type="EMBL" id="ATLV01013696">
    <property type="status" value="NOT_ANNOTATED_CDS"/>
    <property type="molecule type" value="Genomic_DNA"/>
</dbReference>
<name>A0A084VJK5_ANOSI</name>
<accession>A0A084VJK5</accession>
<dbReference type="EnsemblMetazoa" id="ASIC005443-RA">
    <property type="protein sequence ID" value="ASIC005443-PA"/>
    <property type="gene ID" value="ASIC005443"/>
</dbReference>
<reference evidence="2" key="2">
    <citation type="submission" date="2020-05" db="UniProtKB">
        <authorList>
            <consortium name="EnsemblMetazoa"/>
        </authorList>
    </citation>
    <scope>IDENTIFICATION</scope>
</reference>
<organism evidence="1">
    <name type="scientific">Anopheles sinensis</name>
    <name type="common">Mosquito</name>
    <dbReference type="NCBI Taxonomy" id="74873"/>
    <lineage>
        <taxon>Eukaryota</taxon>
        <taxon>Metazoa</taxon>
        <taxon>Ecdysozoa</taxon>
        <taxon>Arthropoda</taxon>
        <taxon>Hexapoda</taxon>
        <taxon>Insecta</taxon>
        <taxon>Pterygota</taxon>
        <taxon>Neoptera</taxon>
        <taxon>Endopterygota</taxon>
        <taxon>Diptera</taxon>
        <taxon>Nematocera</taxon>
        <taxon>Culicoidea</taxon>
        <taxon>Culicidae</taxon>
        <taxon>Anophelinae</taxon>
        <taxon>Anopheles</taxon>
    </lineage>
</organism>
<proteinExistence type="predicted"/>
<reference evidence="1 3" key="1">
    <citation type="journal article" date="2014" name="BMC Genomics">
        <title>Genome sequence of Anopheles sinensis provides insight into genetics basis of mosquito competence for malaria parasites.</title>
        <authorList>
            <person name="Zhou D."/>
            <person name="Zhang D."/>
            <person name="Ding G."/>
            <person name="Shi L."/>
            <person name="Hou Q."/>
            <person name="Ye Y."/>
            <person name="Xu Y."/>
            <person name="Zhou H."/>
            <person name="Xiong C."/>
            <person name="Li S."/>
            <person name="Yu J."/>
            <person name="Hong S."/>
            <person name="Yu X."/>
            <person name="Zou P."/>
            <person name="Chen C."/>
            <person name="Chang X."/>
            <person name="Wang W."/>
            <person name="Lv Y."/>
            <person name="Sun Y."/>
            <person name="Ma L."/>
            <person name="Shen B."/>
            <person name="Zhu C."/>
        </authorList>
    </citation>
    <scope>NUCLEOTIDE SEQUENCE [LARGE SCALE GENOMIC DNA]</scope>
</reference>
<keyword evidence="3" id="KW-1185">Reference proteome</keyword>